<dbReference type="CDD" id="cd06093">
    <property type="entry name" value="PX_domain"/>
    <property type="match status" value="1"/>
</dbReference>
<sequence length="355" mass="41345">MATEDHKPGLMNSVQRVKGRREGKTTIFMEIGVIYNTELVVYRLYEDLRWMFIELSKTVLNGPYMGCILPPLPKIPSPVFHPGSILREHYLQGFCLATQVFLELIVQHPKFSQESCVQRFFSQEKLPTVPASSIGSSIKEEASKMFGSIQFRSTQDPDKNFVEYQQSLSKYYDVIRGCFVLYSTKCKSNERIIQSSIQFSKETSQFSNELFFKDSPKEYNILGFLEEYLDFSRANLESAFVEVDQNIYLFFEYYTSYTLAALNMLQRRQKKLETIAQLSKKTKDFTKTAELLDRAHDELDSITRMGESDLMLLQHQKTMALYNLLSKAKHYHVTKTRENITRLKDLISEMENIEL</sequence>
<dbReference type="PANTHER" id="PTHR45850">
    <property type="entry name" value="SORTING NEXIN FAMILY MEMBER"/>
    <property type="match status" value="1"/>
</dbReference>
<dbReference type="Pfam" id="PF00787">
    <property type="entry name" value="PX"/>
    <property type="match status" value="1"/>
</dbReference>
<dbReference type="EMBL" id="JAKMXF010000330">
    <property type="protein sequence ID" value="KAI6648458.1"/>
    <property type="molecule type" value="Genomic_DNA"/>
</dbReference>
<proteinExistence type="predicted"/>
<dbReference type="InterPro" id="IPR036871">
    <property type="entry name" value="PX_dom_sf"/>
</dbReference>
<gene>
    <name evidence="2" type="ORF">LOD99_8090</name>
</gene>
<dbReference type="Proteomes" id="UP001165289">
    <property type="component" value="Unassembled WGS sequence"/>
</dbReference>
<dbReference type="SUPFAM" id="SSF64268">
    <property type="entry name" value="PX domain"/>
    <property type="match status" value="1"/>
</dbReference>
<evidence type="ECO:0000313" key="2">
    <source>
        <dbReference type="EMBL" id="KAI6648458.1"/>
    </source>
</evidence>
<keyword evidence="3" id="KW-1185">Reference proteome</keyword>
<protein>
    <submittedName>
        <fullName evidence="2">Sorting nexin-6-like</fullName>
    </submittedName>
</protein>
<dbReference type="PANTHER" id="PTHR45850:SF2">
    <property type="entry name" value="SORTING NEXIN-5-LIKE"/>
    <property type="match status" value="1"/>
</dbReference>
<name>A0AAV7JIE0_9METZ</name>
<dbReference type="InterPro" id="IPR001683">
    <property type="entry name" value="PX_dom"/>
</dbReference>
<organism evidence="2 3">
    <name type="scientific">Oopsacas minuta</name>
    <dbReference type="NCBI Taxonomy" id="111878"/>
    <lineage>
        <taxon>Eukaryota</taxon>
        <taxon>Metazoa</taxon>
        <taxon>Porifera</taxon>
        <taxon>Hexactinellida</taxon>
        <taxon>Hexasterophora</taxon>
        <taxon>Lyssacinosida</taxon>
        <taxon>Leucopsacidae</taxon>
        <taxon>Oopsacas</taxon>
    </lineage>
</organism>
<accession>A0AAV7JIE0</accession>
<evidence type="ECO:0000259" key="1">
    <source>
        <dbReference type="Pfam" id="PF00787"/>
    </source>
</evidence>
<feature type="domain" description="PX" evidence="1">
    <location>
        <begin position="37"/>
        <end position="123"/>
    </location>
</feature>
<comment type="caution">
    <text evidence="2">The sequence shown here is derived from an EMBL/GenBank/DDBJ whole genome shotgun (WGS) entry which is preliminary data.</text>
</comment>
<evidence type="ECO:0000313" key="3">
    <source>
        <dbReference type="Proteomes" id="UP001165289"/>
    </source>
</evidence>
<dbReference type="GO" id="GO:0035091">
    <property type="term" value="F:phosphatidylinositol binding"/>
    <property type="evidence" value="ECO:0007669"/>
    <property type="project" value="InterPro"/>
</dbReference>
<dbReference type="AlphaFoldDB" id="A0AAV7JIE0"/>
<dbReference type="Gene3D" id="3.30.1520.10">
    <property type="entry name" value="Phox-like domain"/>
    <property type="match status" value="1"/>
</dbReference>
<reference evidence="2 3" key="1">
    <citation type="journal article" date="2023" name="BMC Biol.">
        <title>The compact genome of the sponge Oopsacas minuta (Hexactinellida) is lacking key metazoan core genes.</title>
        <authorList>
            <person name="Santini S."/>
            <person name="Schenkelaars Q."/>
            <person name="Jourda C."/>
            <person name="Duchesne M."/>
            <person name="Belahbib H."/>
            <person name="Rocher C."/>
            <person name="Selva M."/>
            <person name="Riesgo A."/>
            <person name="Vervoort M."/>
            <person name="Leys S.P."/>
            <person name="Kodjabachian L."/>
            <person name="Le Bivic A."/>
            <person name="Borchiellini C."/>
            <person name="Claverie J.M."/>
            <person name="Renard E."/>
        </authorList>
    </citation>
    <scope>NUCLEOTIDE SEQUENCE [LARGE SCALE GENOMIC DNA]</scope>
    <source>
        <strain evidence="2">SPO-2</strain>
    </source>
</reference>